<feature type="domain" description="PPM-type phosphatase" evidence="15">
    <location>
        <begin position="111"/>
        <end position="401"/>
    </location>
</feature>
<reference evidence="16" key="1">
    <citation type="submission" date="2021-09" db="EMBL/GenBank/DDBJ databases">
        <authorList>
            <consortium name="AG Swart"/>
            <person name="Singh M."/>
            <person name="Singh A."/>
            <person name="Seah K."/>
            <person name="Emmerich C."/>
        </authorList>
    </citation>
    <scope>NUCLEOTIDE SEQUENCE</scope>
    <source>
        <strain evidence="16">ATCC30299</strain>
    </source>
</reference>
<keyword evidence="17" id="KW-1185">Reference proteome</keyword>
<evidence type="ECO:0000256" key="4">
    <source>
        <dbReference type="ARBA" id="ARBA00006702"/>
    </source>
</evidence>
<evidence type="ECO:0000259" key="15">
    <source>
        <dbReference type="PROSITE" id="PS51746"/>
    </source>
</evidence>
<dbReference type="Proteomes" id="UP001162131">
    <property type="component" value="Unassembled WGS sequence"/>
</dbReference>
<keyword evidence="7 14" id="KW-0378">Hydrolase</keyword>
<dbReference type="SMART" id="SM00332">
    <property type="entry name" value="PP2Cc"/>
    <property type="match status" value="1"/>
</dbReference>
<name>A0AAU9IQ36_9CILI</name>
<comment type="cofactor">
    <cofactor evidence="2">
        <name>Mg(2+)</name>
        <dbReference type="ChEBI" id="CHEBI:18420"/>
    </cofactor>
</comment>
<keyword evidence="10" id="KW-0472">Membrane</keyword>
<dbReference type="PROSITE" id="PS51746">
    <property type="entry name" value="PPM_2"/>
    <property type="match status" value="1"/>
</dbReference>
<evidence type="ECO:0000256" key="5">
    <source>
        <dbReference type="ARBA" id="ARBA00013081"/>
    </source>
</evidence>
<keyword evidence="8" id="KW-0460">Magnesium</keyword>
<accession>A0AAU9IQ36</accession>
<dbReference type="CDD" id="cd00143">
    <property type="entry name" value="PP2Cc"/>
    <property type="match status" value="1"/>
</dbReference>
<evidence type="ECO:0000256" key="11">
    <source>
        <dbReference type="ARBA" id="ARBA00023211"/>
    </source>
</evidence>
<dbReference type="PROSITE" id="PS01032">
    <property type="entry name" value="PPM_1"/>
    <property type="match status" value="1"/>
</dbReference>
<dbReference type="Gene3D" id="3.60.40.10">
    <property type="entry name" value="PPM-type phosphatase domain"/>
    <property type="match status" value="1"/>
</dbReference>
<dbReference type="PANTHER" id="PTHR13832">
    <property type="entry name" value="PROTEIN PHOSPHATASE 2C"/>
    <property type="match status" value="1"/>
</dbReference>
<evidence type="ECO:0000256" key="9">
    <source>
        <dbReference type="ARBA" id="ARBA00022912"/>
    </source>
</evidence>
<organism evidence="16 17">
    <name type="scientific">Blepharisma stoltei</name>
    <dbReference type="NCBI Taxonomy" id="1481888"/>
    <lineage>
        <taxon>Eukaryota</taxon>
        <taxon>Sar</taxon>
        <taxon>Alveolata</taxon>
        <taxon>Ciliophora</taxon>
        <taxon>Postciliodesmatophora</taxon>
        <taxon>Heterotrichea</taxon>
        <taxon>Heterotrichida</taxon>
        <taxon>Blepharismidae</taxon>
        <taxon>Blepharisma</taxon>
    </lineage>
</organism>
<dbReference type="InterPro" id="IPR036457">
    <property type="entry name" value="PPM-type-like_dom_sf"/>
</dbReference>
<dbReference type="InterPro" id="IPR015655">
    <property type="entry name" value="PP2C"/>
</dbReference>
<dbReference type="InterPro" id="IPR000222">
    <property type="entry name" value="PP2C_BS"/>
</dbReference>
<gene>
    <name evidence="16" type="ORF">BSTOLATCC_MIC18889</name>
</gene>
<dbReference type="EC" id="3.1.3.16" evidence="5"/>
<comment type="cofactor">
    <cofactor evidence="1">
        <name>Mn(2+)</name>
        <dbReference type="ChEBI" id="CHEBI:29035"/>
    </cofactor>
</comment>
<evidence type="ECO:0000256" key="13">
    <source>
        <dbReference type="ARBA" id="ARBA00048336"/>
    </source>
</evidence>
<dbReference type="AlphaFoldDB" id="A0AAU9IQ36"/>
<evidence type="ECO:0000256" key="6">
    <source>
        <dbReference type="ARBA" id="ARBA00022723"/>
    </source>
</evidence>
<dbReference type="GO" id="GO:0016020">
    <property type="term" value="C:membrane"/>
    <property type="evidence" value="ECO:0007669"/>
    <property type="project" value="UniProtKB-SubCell"/>
</dbReference>
<evidence type="ECO:0000313" key="17">
    <source>
        <dbReference type="Proteomes" id="UP001162131"/>
    </source>
</evidence>
<dbReference type="InterPro" id="IPR001932">
    <property type="entry name" value="PPM-type_phosphatase-like_dom"/>
</dbReference>
<dbReference type="GO" id="GO:0004722">
    <property type="term" value="F:protein serine/threonine phosphatase activity"/>
    <property type="evidence" value="ECO:0007669"/>
    <property type="project" value="UniProtKB-EC"/>
</dbReference>
<comment type="subcellular location">
    <subcellularLocation>
        <location evidence="3">Membrane</location>
        <topology evidence="3">Peripheral membrane protein</topology>
    </subcellularLocation>
</comment>
<comment type="catalytic activity">
    <reaction evidence="12">
        <text>O-phospho-L-seryl-[protein] + H2O = L-seryl-[protein] + phosphate</text>
        <dbReference type="Rhea" id="RHEA:20629"/>
        <dbReference type="Rhea" id="RHEA-COMP:9863"/>
        <dbReference type="Rhea" id="RHEA-COMP:11604"/>
        <dbReference type="ChEBI" id="CHEBI:15377"/>
        <dbReference type="ChEBI" id="CHEBI:29999"/>
        <dbReference type="ChEBI" id="CHEBI:43474"/>
        <dbReference type="ChEBI" id="CHEBI:83421"/>
        <dbReference type="EC" id="3.1.3.16"/>
    </reaction>
</comment>
<evidence type="ECO:0000256" key="14">
    <source>
        <dbReference type="RuleBase" id="RU003465"/>
    </source>
</evidence>
<dbReference type="PANTHER" id="PTHR13832:SF803">
    <property type="entry name" value="PROTEIN PHOSPHATASE 1G"/>
    <property type="match status" value="1"/>
</dbReference>
<dbReference type="GO" id="GO:0046872">
    <property type="term" value="F:metal ion binding"/>
    <property type="evidence" value="ECO:0007669"/>
    <property type="project" value="UniProtKB-KW"/>
</dbReference>
<proteinExistence type="inferred from homology"/>
<keyword evidence="6" id="KW-0479">Metal-binding</keyword>
<evidence type="ECO:0000256" key="8">
    <source>
        <dbReference type="ARBA" id="ARBA00022842"/>
    </source>
</evidence>
<evidence type="ECO:0000256" key="12">
    <source>
        <dbReference type="ARBA" id="ARBA00047761"/>
    </source>
</evidence>
<dbReference type="Pfam" id="PF00481">
    <property type="entry name" value="PP2C"/>
    <property type="match status" value="1"/>
</dbReference>
<keyword evidence="11" id="KW-0464">Manganese</keyword>
<protein>
    <recommendedName>
        <fullName evidence="5">protein-serine/threonine phosphatase</fullName>
        <ecNumber evidence="5">3.1.3.16</ecNumber>
    </recommendedName>
</protein>
<evidence type="ECO:0000256" key="2">
    <source>
        <dbReference type="ARBA" id="ARBA00001946"/>
    </source>
</evidence>
<dbReference type="SUPFAM" id="SSF81606">
    <property type="entry name" value="PP2C-like"/>
    <property type="match status" value="1"/>
</dbReference>
<evidence type="ECO:0000256" key="1">
    <source>
        <dbReference type="ARBA" id="ARBA00001936"/>
    </source>
</evidence>
<evidence type="ECO:0000313" key="16">
    <source>
        <dbReference type="EMBL" id="CAG9317646.1"/>
    </source>
</evidence>
<evidence type="ECO:0000256" key="7">
    <source>
        <dbReference type="ARBA" id="ARBA00022801"/>
    </source>
</evidence>
<keyword evidence="9 14" id="KW-0904">Protein phosphatase</keyword>
<comment type="similarity">
    <text evidence="4 14">Belongs to the PP2C family.</text>
</comment>
<dbReference type="EMBL" id="CAJZBQ010000018">
    <property type="protein sequence ID" value="CAG9317646.1"/>
    <property type="molecule type" value="Genomic_DNA"/>
</dbReference>
<comment type="catalytic activity">
    <reaction evidence="13">
        <text>O-phospho-L-threonyl-[protein] + H2O = L-threonyl-[protein] + phosphate</text>
        <dbReference type="Rhea" id="RHEA:47004"/>
        <dbReference type="Rhea" id="RHEA-COMP:11060"/>
        <dbReference type="Rhea" id="RHEA-COMP:11605"/>
        <dbReference type="ChEBI" id="CHEBI:15377"/>
        <dbReference type="ChEBI" id="CHEBI:30013"/>
        <dbReference type="ChEBI" id="CHEBI:43474"/>
        <dbReference type="ChEBI" id="CHEBI:61977"/>
        <dbReference type="EC" id="3.1.3.16"/>
    </reaction>
</comment>
<comment type="caution">
    <text evidence="16">The sequence shown here is derived from an EMBL/GenBank/DDBJ whole genome shotgun (WGS) entry which is preliminary data.</text>
</comment>
<sequence length="411" mass="45670">MSKTQVITHPRISIPGRTRAAIFDIISPKSPELRMEPLTPSISLPHKVHPQAVLRKSLRHTSEKLPAIDQRSRGSLDTNRTLDDHYKFLKGIETFNETTRISVKQNGRTKAYAASTNAGLVRGYNEDRVSIINNIIKPQGRVGEIWPKCSFFAVYDGHGGSACADFLRDNLHQYIIKEPNFPENPKVAIKQGCMAAEQDFLAQCQGRYIEKSGSCAIIALIFGDMCYVANVGDSRAIMSAERGSKIHQLSRDHKPSDEEERSRIIQAGGRVYQTPIFLGHNAESPVLGPFRVNPGRLSVSRTFGDVEAKVPQLGGNPKVVIPNPEVKSFRITKDMDFILLASDGIYDKLTNREIINCAWNSISDVRAVDLHHKCGAVVDSVIKLALNRRTMDNVTVVVIALPGFKKFSRET</sequence>
<evidence type="ECO:0000256" key="10">
    <source>
        <dbReference type="ARBA" id="ARBA00023136"/>
    </source>
</evidence>
<evidence type="ECO:0000256" key="3">
    <source>
        <dbReference type="ARBA" id="ARBA00004170"/>
    </source>
</evidence>